<dbReference type="InterPro" id="IPR043128">
    <property type="entry name" value="Rev_trsase/Diguanyl_cyclase"/>
</dbReference>
<feature type="domain" description="EAL" evidence="2">
    <location>
        <begin position="293"/>
        <end position="546"/>
    </location>
</feature>
<dbReference type="InterPro" id="IPR050706">
    <property type="entry name" value="Cyclic-di-GMP_PDE-like"/>
</dbReference>
<evidence type="ECO:0000313" key="4">
    <source>
        <dbReference type="EMBL" id="MCL9684532.1"/>
    </source>
</evidence>
<dbReference type="SMART" id="SM00052">
    <property type="entry name" value="EAL"/>
    <property type="match status" value="1"/>
</dbReference>
<organism evidence="4 5">
    <name type="scientific">Legionella maioricensis</name>
    <dbReference type="NCBI Taxonomy" id="2896528"/>
    <lineage>
        <taxon>Bacteria</taxon>
        <taxon>Pseudomonadati</taxon>
        <taxon>Pseudomonadota</taxon>
        <taxon>Gammaproteobacteria</taxon>
        <taxon>Legionellales</taxon>
        <taxon>Legionellaceae</taxon>
        <taxon>Legionella</taxon>
    </lineage>
</organism>
<dbReference type="SMART" id="SM00267">
    <property type="entry name" value="GGDEF"/>
    <property type="match status" value="1"/>
</dbReference>
<dbReference type="Gene3D" id="3.30.70.270">
    <property type="match status" value="1"/>
</dbReference>
<dbReference type="RefSeq" id="WP_250422091.1">
    <property type="nucleotide sequence ID" value="NZ_JAJKBJ010000011.1"/>
</dbReference>
<dbReference type="InterPro" id="IPR000160">
    <property type="entry name" value="GGDEF_dom"/>
</dbReference>
<dbReference type="CDD" id="cd01948">
    <property type="entry name" value="EAL"/>
    <property type="match status" value="1"/>
</dbReference>
<dbReference type="SUPFAM" id="SSF55073">
    <property type="entry name" value="Nucleotide cyclase"/>
    <property type="match status" value="1"/>
</dbReference>
<dbReference type="PANTHER" id="PTHR33121">
    <property type="entry name" value="CYCLIC DI-GMP PHOSPHODIESTERASE PDEF"/>
    <property type="match status" value="1"/>
</dbReference>
<dbReference type="Proteomes" id="UP001139721">
    <property type="component" value="Unassembled WGS sequence"/>
</dbReference>
<dbReference type="InterPro" id="IPR035919">
    <property type="entry name" value="EAL_sf"/>
</dbReference>
<protein>
    <submittedName>
        <fullName evidence="4">EAL domain-containing protein</fullName>
    </submittedName>
</protein>
<dbReference type="InterPro" id="IPR029787">
    <property type="entry name" value="Nucleotide_cyclase"/>
</dbReference>
<proteinExistence type="predicted"/>
<dbReference type="EMBL" id="JAJKBJ010000011">
    <property type="protein sequence ID" value="MCL9684532.1"/>
    <property type="molecule type" value="Genomic_DNA"/>
</dbReference>
<dbReference type="Gene3D" id="3.20.20.450">
    <property type="entry name" value="EAL domain"/>
    <property type="match status" value="1"/>
</dbReference>
<evidence type="ECO:0000256" key="1">
    <source>
        <dbReference type="SAM" id="Phobius"/>
    </source>
</evidence>
<sequence>MNIKDKILPSTIILKHHVNRYTFLGLAISVGSILIASLIVSYQLTGHVNLEGFVAAQMSNPAIWVLNLTPFMFVYWGQAFCEGLVTRAQSILSDKTNEFLTISNELESKLKFETHHDALTKLANGRMLSAQISHIIEQMGTEGELGLVTIKINDFQNIQSNFGTFNANSLLKQFADKLKSILVDPYLLKVSTGVTSVAHLNNEEFALLLTRLKKDFNAEEFLSTLHQLITSSFHIDDIKINVNTTCGMAIYPVHGDEEGMLLNHANIALEHAKKQGIPYLLYHYEMIEDFTNNRMLIHELMRGIENNELDVCFQPIVALATGKIIGAESMVRFDHPQFGLLNAEKFLPIIEGTTLTTELTAFMLKMVIKQLASWHSAGYPIFASVNISNQDATNRELPAFIEKLLHDYEMAPEFLKLELTEKACLTNQSITREVLEQLSNMGVKLSISDYCSGYSPFIYLLNFPIDDIKIEKSYVLTMTKDAKNAKIVKVIIKLMDLLERDVIANGISDKETLEQLKKSGCAYGQGVYFSRAVDAAQFTNLLGKKSTD</sequence>
<keyword evidence="1" id="KW-0472">Membrane</keyword>
<dbReference type="Pfam" id="PF00563">
    <property type="entry name" value="EAL"/>
    <property type="match status" value="1"/>
</dbReference>
<accession>A0A9X2ICK4</accession>
<reference evidence="4" key="1">
    <citation type="submission" date="2021-11" db="EMBL/GenBank/DDBJ databases">
        <title>Legionella maioricencis sp. nov., a new species isolated from hot water samples in Mallorca.</title>
        <authorList>
            <person name="Crespi S."/>
            <person name="Drasar V."/>
            <person name="Salva-Serra F."/>
            <person name="Jaen-Luchoro D."/>
            <person name="Pineiro-Iglesias B."/>
            <person name="Aliaga F."/>
            <person name="Fernandez-Juarez V."/>
            <person name="Coll G."/>
            <person name="Moore E.R.B."/>
            <person name="Bennasar-Figueras A."/>
        </authorList>
    </citation>
    <scope>NUCLEOTIDE SEQUENCE</scope>
    <source>
        <strain evidence="4">HCPI-6</strain>
    </source>
</reference>
<name>A0A9X2ICK4_9GAMM</name>
<dbReference type="PROSITE" id="PS50883">
    <property type="entry name" value="EAL"/>
    <property type="match status" value="1"/>
</dbReference>
<dbReference type="GO" id="GO:0071111">
    <property type="term" value="F:cyclic-guanylate-specific phosphodiesterase activity"/>
    <property type="evidence" value="ECO:0007669"/>
    <property type="project" value="InterPro"/>
</dbReference>
<comment type="caution">
    <text evidence="4">The sequence shown here is derived from an EMBL/GenBank/DDBJ whole genome shotgun (WGS) entry which is preliminary data.</text>
</comment>
<feature type="domain" description="GGDEF" evidence="3">
    <location>
        <begin position="143"/>
        <end position="285"/>
    </location>
</feature>
<gene>
    <name evidence="4" type="ORF">LOX96_10535</name>
</gene>
<dbReference type="PANTHER" id="PTHR33121:SF70">
    <property type="entry name" value="SIGNALING PROTEIN YKOW"/>
    <property type="match status" value="1"/>
</dbReference>
<dbReference type="InterPro" id="IPR001633">
    <property type="entry name" value="EAL_dom"/>
</dbReference>
<keyword evidence="1" id="KW-1133">Transmembrane helix</keyword>
<feature type="transmembrane region" description="Helical" evidence="1">
    <location>
        <begin position="21"/>
        <end position="42"/>
    </location>
</feature>
<dbReference type="PROSITE" id="PS50887">
    <property type="entry name" value="GGDEF"/>
    <property type="match status" value="1"/>
</dbReference>
<dbReference type="Pfam" id="PF00990">
    <property type="entry name" value="GGDEF"/>
    <property type="match status" value="1"/>
</dbReference>
<evidence type="ECO:0000259" key="3">
    <source>
        <dbReference type="PROSITE" id="PS50887"/>
    </source>
</evidence>
<keyword evidence="5" id="KW-1185">Reference proteome</keyword>
<dbReference type="CDD" id="cd01949">
    <property type="entry name" value="GGDEF"/>
    <property type="match status" value="1"/>
</dbReference>
<dbReference type="AlphaFoldDB" id="A0A9X2ICK4"/>
<evidence type="ECO:0000259" key="2">
    <source>
        <dbReference type="PROSITE" id="PS50883"/>
    </source>
</evidence>
<dbReference type="SUPFAM" id="SSF141868">
    <property type="entry name" value="EAL domain-like"/>
    <property type="match status" value="1"/>
</dbReference>
<evidence type="ECO:0000313" key="5">
    <source>
        <dbReference type="Proteomes" id="UP001139721"/>
    </source>
</evidence>
<keyword evidence="1" id="KW-0812">Transmembrane</keyword>